<reference evidence="8 9" key="1">
    <citation type="submission" date="2008-10" db="EMBL/GenBank/DDBJ databases">
        <authorList>
            <person name="Qin X."/>
            <person name="Bachman B."/>
            <person name="Battles P."/>
            <person name="Bell A."/>
            <person name="Bess C."/>
            <person name="Bickham C."/>
            <person name="Chaboub L."/>
            <person name="Chen D."/>
            <person name="Coyle M."/>
            <person name="Deiros D.R."/>
            <person name="Dinh H."/>
            <person name="Forbes L."/>
            <person name="Fowler G."/>
            <person name="Francisco L."/>
            <person name="Fu Q."/>
            <person name="Gubbala S."/>
            <person name="Hale W."/>
            <person name="Han Y."/>
            <person name="Hemphill L."/>
            <person name="Highlander S.K."/>
            <person name="Hirani K."/>
            <person name="Hogues M."/>
            <person name="Jackson L."/>
            <person name="Jakkamsetti A."/>
            <person name="Javaid M."/>
            <person name="Jiang H."/>
            <person name="Korchina V."/>
            <person name="Kovar C."/>
            <person name="Lara F."/>
            <person name="Lee S."/>
            <person name="Mata R."/>
            <person name="Mathew T."/>
            <person name="Moen C."/>
            <person name="Morales K."/>
            <person name="Munidasa M."/>
            <person name="Nazareth L."/>
            <person name="Ngo R."/>
            <person name="Nguyen L."/>
            <person name="Okwuonu G."/>
            <person name="Ongeri F."/>
            <person name="Patil S."/>
            <person name="Petrosino J."/>
            <person name="Pham C."/>
            <person name="Pham P."/>
            <person name="Pu L.-L."/>
            <person name="Puazo M."/>
            <person name="Raj R."/>
            <person name="Reid J."/>
            <person name="Rouhana J."/>
            <person name="Saada N."/>
            <person name="Shang Y."/>
            <person name="Simmons D."/>
            <person name="Thornton R."/>
            <person name="Warren J."/>
            <person name="Weissenberger G."/>
            <person name="Zhang J."/>
            <person name="Zhang L."/>
            <person name="Zhou C."/>
            <person name="Zhu D."/>
            <person name="Muzny D."/>
            <person name="Worley K."/>
            <person name="Gibbs R."/>
        </authorList>
    </citation>
    <scope>NUCLEOTIDE SEQUENCE [LARGE SCALE GENOMIC DNA]</scope>
    <source>
        <strain evidence="8 9">ATCC 51172</strain>
    </source>
</reference>
<evidence type="ECO:0000313" key="9">
    <source>
        <dbReference type="Proteomes" id="UP000005984"/>
    </source>
</evidence>
<dbReference type="AlphaFoldDB" id="C2BES6"/>
<keyword evidence="3 5" id="KW-1133">Transmembrane helix</keyword>
<comment type="subcellular location">
    <subcellularLocation>
        <location evidence="1">Membrane</location>
        <topology evidence="1">Multi-pass membrane protein</topology>
    </subcellularLocation>
</comment>
<feature type="transmembrane region" description="Helical" evidence="5">
    <location>
        <begin position="39"/>
        <end position="55"/>
    </location>
</feature>
<dbReference type="Proteomes" id="UP000005984">
    <property type="component" value="Unassembled WGS sequence"/>
</dbReference>
<dbReference type="InterPro" id="IPR012340">
    <property type="entry name" value="NA-bd_OB-fold"/>
</dbReference>
<dbReference type="HOGENOM" id="CLU_087257_2_0_9"/>
<name>C2BES6_9FIRM</name>
<evidence type="ECO:0000256" key="1">
    <source>
        <dbReference type="ARBA" id="ARBA00004141"/>
    </source>
</evidence>
<evidence type="ECO:0000313" key="8">
    <source>
        <dbReference type="EMBL" id="EEI86588.1"/>
    </source>
</evidence>
<dbReference type="Pfam" id="PF01957">
    <property type="entry name" value="NfeD"/>
    <property type="match status" value="1"/>
</dbReference>
<feature type="domain" description="NfeD integral membrane" evidence="7">
    <location>
        <begin position="22"/>
        <end position="129"/>
    </location>
</feature>
<organism evidence="8 9">
    <name type="scientific">Anaerococcus lactolyticus ATCC 51172</name>
    <dbReference type="NCBI Taxonomy" id="525254"/>
    <lineage>
        <taxon>Bacteria</taxon>
        <taxon>Bacillati</taxon>
        <taxon>Bacillota</taxon>
        <taxon>Tissierellia</taxon>
        <taxon>Tissierellales</taxon>
        <taxon>Peptoniphilaceae</taxon>
        <taxon>Anaerococcus</taxon>
    </lineage>
</organism>
<proteinExistence type="predicted"/>
<dbReference type="Gene3D" id="2.40.50.140">
    <property type="entry name" value="Nucleic acid-binding proteins"/>
    <property type="match status" value="1"/>
</dbReference>
<keyword evidence="9" id="KW-1185">Reference proteome</keyword>
<dbReference type="GO" id="GO:0005886">
    <property type="term" value="C:plasma membrane"/>
    <property type="evidence" value="ECO:0007669"/>
    <property type="project" value="TreeGrafter"/>
</dbReference>
<evidence type="ECO:0000259" key="6">
    <source>
        <dbReference type="Pfam" id="PF01957"/>
    </source>
</evidence>
<feature type="transmembrane region" description="Helical" evidence="5">
    <location>
        <begin position="67"/>
        <end position="92"/>
    </location>
</feature>
<evidence type="ECO:0000256" key="5">
    <source>
        <dbReference type="SAM" id="Phobius"/>
    </source>
</evidence>
<dbReference type="PANTHER" id="PTHR33507">
    <property type="entry name" value="INNER MEMBRANE PROTEIN YBBJ"/>
    <property type="match status" value="1"/>
</dbReference>
<dbReference type="SUPFAM" id="SSF141322">
    <property type="entry name" value="NfeD domain-like"/>
    <property type="match status" value="1"/>
</dbReference>
<sequence length="217" mass="23989">MDSHLRMEKNMLGNDLFIATSFILAVISLICLLFTQKKLLFTGAAVVLFAYFYYANAKYNIADNITVLTFIVGISLLSLELFIPSFGIIGVAGLALTTYSVMDSFTDPHTGIFVILATGLAVVITMTVFVKLGFRANLFDSYVLEGSEKNKRRPRPNRDLNNLIGSIGYTKSILRPTGRIEIDGEIYDAMARAEFIEKSKVVSVIGVKDGHIIVKEM</sequence>
<keyword evidence="4 5" id="KW-0472">Membrane</keyword>
<gene>
    <name evidence="8" type="ORF">HMPREF0072_0846</name>
</gene>
<evidence type="ECO:0000259" key="7">
    <source>
        <dbReference type="Pfam" id="PF24961"/>
    </source>
</evidence>
<feature type="transmembrane region" description="Helical" evidence="5">
    <location>
        <begin position="112"/>
        <end position="134"/>
    </location>
</feature>
<dbReference type="PANTHER" id="PTHR33507:SF3">
    <property type="entry name" value="INNER MEMBRANE PROTEIN YBBJ"/>
    <property type="match status" value="1"/>
</dbReference>
<feature type="domain" description="NfeD-like C-terminal" evidence="6">
    <location>
        <begin position="161"/>
        <end position="215"/>
    </location>
</feature>
<dbReference type="InterPro" id="IPR056739">
    <property type="entry name" value="NfeD_membrane"/>
</dbReference>
<dbReference type="STRING" id="525254.HMPREF0072_0846"/>
<dbReference type="eggNOG" id="COG1030">
    <property type="taxonomic scope" value="Bacteria"/>
</dbReference>
<keyword evidence="2 5" id="KW-0812">Transmembrane</keyword>
<comment type="caution">
    <text evidence="8">The sequence shown here is derived from an EMBL/GenBank/DDBJ whole genome shotgun (WGS) entry which is preliminary data.</text>
</comment>
<dbReference type="InterPro" id="IPR002810">
    <property type="entry name" value="NfeD-like_C"/>
</dbReference>
<evidence type="ECO:0000256" key="4">
    <source>
        <dbReference type="ARBA" id="ARBA00023136"/>
    </source>
</evidence>
<dbReference type="InterPro" id="IPR052165">
    <property type="entry name" value="Membrane_assoc_protease"/>
</dbReference>
<evidence type="ECO:0000256" key="2">
    <source>
        <dbReference type="ARBA" id="ARBA00022692"/>
    </source>
</evidence>
<dbReference type="EMBL" id="ABYO01000191">
    <property type="protein sequence ID" value="EEI86588.1"/>
    <property type="molecule type" value="Genomic_DNA"/>
</dbReference>
<evidence type="ECO:0000256" key="3">
    <source>
        <dbReference type="ARBA" id="ARBA00022989"/>
    </source>
</evidence>
<feature type="transmembrane region" description="Helical" evidence="5">
    <location>
        <begin position="12"/>
        <end position="33"/>
    </location>
</feature>
<protein>
    <submittedName>
        <fullName evidence="8">Nodulation efficiency protein D</fullName>
    </submittedName>
</protein>
<accession>C2BES6</accession>
<dbReference type="Pfam" id="PF24961">
    <property type="entry name" value="NfeD_membrane"/>
    <property type="match status" value="1"/>
</dbReference>